<dbReference type="Proteomes" id="UP000216478">
    <property type="component" value="Unassembled WGS sequence"/>
</dbReference>
<organism evidence="1 2">
    <name type="scientific">Brucella grignonensis</name>
    <dbReference type="NCBI Taxonomy" id="94627"/>
    <lineage>
        <taxon>Bacteria</taxon>
        <taxon>Pseudomonadati</taxon>
        <taxon>Pseudomonadota</taxon>
        <taxon>Alphaproteobacteria</taxon>
        <taxon>Hyphomicrobiales</taxon>
        <taxon>Brucellaceae</taxon>
        <taxon>Brucella/Ochrobactrum group</taxon>
        <taxon>Brucella</taxon>
    </lineage>
</organism>
<protein>
    <submittedName>
        <fullName evidence="1">Uncharacterized protein</fullName>
    </submittedName>
</protein>
<accession>A0A256GCQ4</accession>
<reference evidence="1 2" key="1">
    <citation type="submission" date="2017-07" db="EMBL/GenBank/DDBJ databases">
        <title>Phylogenetic study on the rhizospheric bacterium Ochrobactrum sp. A44.</title>
        <authorList>
            <person name="Krzyzanowska D.M."/>
            <person name="Ossowicki A."/>
            <person name="Rajewska M."/>
            <person name="Maciag T."/>
            <person name="Kaczynski Z."/>
            <person name="Czerwicka M."/>
            <person name="Jafra S."/>
        </authorList>
    </citation>
    <scope>NUCLEOTIDE SEQUENCE [LARGE SCALE GENOMIC DNA]</scope>
    <source>
        <strain evidence="1 2">OgA9a</strain>
    </source>
</reference>
<keyword evidence="2" id="KW-1185">Reference proteome</keyword>
<evidence type="ECO:0000313" key="1">
    <source>
        <dbReference type="EMBL" id="OYR24883.1"/>
    </source>
</evidence>
<proteinExistence type="predicted"/>
<evidence type="ECO:0000313" key="2">
    <source>
        <dbReference type="Proteomes" id="UP000216478"/>
    </source>
</evidence>
<dbReference type="EMBL" id="NNRL01000036">
    <property type="protein sequence ID" value="OYR24883.1"/>
    <property type="molecule type" value="Genomic_DNA"/>
</dbReference>
<name>A0A256GCQ4_9HYPH</name>
<gene>
    <name evidence="1" type="ORF">CEV33_4622</name>
</gene>
<dbReference type="RefSeq" id="WP_235818319.1">
    <property type="nucleotide sequence ID" value="NZ_JBHEER010000024.1"/>
</dbReference>
<dbReference type="AlphaFoldDB" id="A0A256GCQ4"/>
<sequence>MSDDDFKETEAMGRDLIWTLGLITHSGPEDRQRIALAYRQAQEMVAGIPKDNGDARPRIVACFRRSDILKAADDVACAGWLLTAMLERVNERDLPEWRKLRKIITNTVKMLPLIKPTVH</sequence>
<comment type="caution">
    <text evidence="1">The sequence shown here is derived from an EMBL/GenBank/DDBJ whole genome shotgun (WGS) entry which is preliminary data.</text>
</comment>